<organism evidence="1">
    <name type="scientific">marine metagenome</name>
    <dbReference type="NCBI Taxonomy" id="408172"/>
    <lineage>
        <taxon>unclassified sequences</taxon>
        <taxon>metagenomes</taxon>
        <taxon>ecological metagenomes</taxon>
    </lineage>
</organism>
<dbReference type="AlphaFoldDB" id="A0A382RVU7"/>
<proteinExistence type="predicted"/>
<gene>
    <name evidence="1" type="ORF">METZ01_LOCUS353912</name>
</gene>
<accession>A0A382RVU7</accession>
<evidence type="ECO:0000313" key="1">
    <source>
        <dbReference type="EMBL" id="SVD01058.1"/>
    </source>
</evidence>
<reference evidence="1" key="1">
    <citation type="submission" date="2018-05" db="EMBL/GenBank/DDBJ databases">
        <authorList>
            <person name="Lanie J.A."/>
            <person name="Ng W.-L."/>
            <person name="Kazmierczak K.M."/>
            <person name="Andrzejewski T.M."/>
            <person name="Davidsen T.M."/>
            <person name="Wayne K.J."/>
            <person name="Tettelin H."/>
            <person name="Glass J.I."/>
            <person name="Rusch D."/>
            <person name="Podicherti R."/>
            <person name="Tsui H.-C.T."/>
            <person name="Winkler M.E."/>
        </authorList>
    </citation>
    <scope>NUCLEOTIDE SEQUENCE</scope>
</reference>
<feature type="non-terminal residue" evidence="1">
    <location>
        <position position="1"/>
    </location>
</feature>
<sequence length="33" mass="3591">IGFIIIWIAVAIYLHDLSRSGAGEGIKSSMSRE</sequence>
<name>A0A382RVU7_9ZZZZ</name>
<protein>
    <submittedName>
        <fullName evidence="1">Uncharacterized protein</fullName>
    </submittedName>
</protein>
<dbReference type="EMBL" id="UINC01124126">
    <property type="protein sequence ID" value="SVD01058.1"/>
    <property type="molecule type" value="Genomic_DNA"/>
</dbReference>